<reference evidence="1" key="1">
    <citation type="submission" date="2021-06" db="EMBL/GenBank/DDBJ databases">
        <authorList>
            <person name="Kallberg Y."/>
            <person name="Tangrot J."/>
            <person name="Rosling A."/>
        </authorList>
    </citation>
    <scope>NUCLEOTIDE SEQUENCE</scope>
    <source>
        <strain evidence="1">IN212</strain>
    </source>
</reference>
<accession>A0A9N9E2L9</accession>
<keyword evidence="2" id="KW-1185">Reference proteome</keyword>
<name>A0A9N9E2L9_9GLOM</name>
<protein>
    <submittedName>
        <fullName evidence="1">18929_t:CDS:1</fullName>
    </submittedName>
</protein>
<dbReference type="EMBL" id="CAJVPZ010014412">
    <property type="protein sequence ID" value="CAG8657425.1"/>
    <property type="molecule type" value="Genomic_DNA"/>
</dbReference>
<sequence>MFSSCIEAKDIIAEAVNLKRLYIAIAEALRPGNASIKYVDIQLDINNVPNPTTIKTKKNFFLKKCYIYKREKQYEHPSESTIRRLNEKLELTQNQAKHKTILPNEHPSPRERNTRPILEMERLNFEEKVLGIRIL</sequence>
<comment type="caution">
    <text evidence="1">The sequence shown here is derived from an EMBL/GenBank/DDBJ whole genome shotgun (WGS) entry which is preliminary data.</text>
</comment>
<evidence type="ECO:0000313" key="2">
    <source>
        <dbReference type="Proteomes" id="UP000789396"/>
    </source>
</evidence>
<proteinExistence type="predicted"/>
<dbReference type="AlphaFoldDB" id="A0A9N9E2L9"/>
<gene>
    <name evidence="1" type="ORF">RFULGI_LOCUS8711</name>
</gene>
<organism evidence="1 2">
    <name type="scientific">Racocetra fulgida</name>
    <dbReference type="NCBI Taxonomy" id="60492"/>
    <lineage>
        <taxon>Eukaryota</taxon>
        <taxon>Fungi</taxon>
        <taxon>Fungi incertae sedis</taxon>
        <taxon>Mucoromycota</taxon>
        <taxon>Glomeromycotina</taxon>
        <taxon>Glomeromycetes</taxon>
        <taxon>Diversisporales</taxon>
        <taxon>Gigasporaceae</taxon>
        <taxon>Racocetra</taxon>
    </lineage>
</organism>
<evidence type="ECO:0000313" key="1">
    <source>
        <dbReference type="EMBL" id="CAG8657425.1"/>
    </source>
</evidence>
<dbReference type="Proteomes" id="UP000789396">
    <property type="component" value="Unassembled WGS sequence"/>
</dbReference>